<dbReference type="Proteomes" id="UP000582974">
    <property type="component" value="Unassembled WGS sequence"/>
</dbReference>
<dbReference type="PANTHER" id="PTHR42877">
    <property type="entry name" value="L-ORNITHINE N(5)-MONOOXYGENASE-RELATED"/>
    <property type="match status" value="1"/>
</dbReference>
<dbReference type="Gene3D" id="3.50.50.60">
    <property type="entry name" value="FAD/NAD(P)-binding domain"/>
    <property type="match status" value="2"/>
</dbReference>
<evidence type="ECO:0000313" key="1">
    <source>
        <dbReference type="EMBL" id="MBA0125091.1"/>
    </source>
</evidence>
<keyword evidence="2" id="KW-1185">Reference proteome</keyword>
<protein>
    <submittedName>
        <fullName evidence="1">NAD(P)/FAD-dependent oxidoreductase</fullName>
    </submittedName>
</protein>
<reference evidence="1 2" key="1">
    <citation type="submission" date="2020-07" db="EMBL/GenBank/DDBJ databases">
        <title>Genome of Haloechinothrix sp.</title>
        <authorList>
            <person name="Tang S.-K."/>
            <person name="Yang L."/>
            <person name="Zhu W.-Y."/>
        </authorList>
    </citation>
    <scope>NUCLEOTIDE SEQUENCE [LARGE SCALE GENOMIC DNA]</scope>
    <source>
        <strain evidence="1 2">YIM 98757</strain>
    </source>
</reference>
<dbReference type="PRINTS" id="PR00469">
    <property type="entry name" value="PNDRDTASEII"/>
</dbReference>
<organism evidence="1 2">
    <name type="scientific">Haloechinothrix aidingensis</name>
    <dbReference type="NCBI Taxonomy" id="2752311"/>
    <lineage>
        <taxon>Bacteria</taxon>
        <taxon>Bacillati</taxon>
        <taxon>Actinomycetota</taxon>
        <taxon>Actinomycetes</taxon>
        <taxon>Pseudonocardiales</taxon>
        <taxon>Pseudonocardiaceae</taxon>
        <taxon>Haloechinothrix</taxon>
    </lineage>
</organism>
<evidence type="ECO:0000313" key="2">
    <source>
        <dbReference type="Proteomes" id="UP000582974"/>
    </source>
</evidence>
<dbReference type="InterPro" id="IPR036188">
    <property type="entry name" value="FAD/NAD-bd_sf"/>
</dbReference>
<gene>
    <name evidence="1" type="ORF">H0B56_06000</name>
</gene>
<name>A0A838A927_9PSEU</name>
<sequence>MPDHEVVIVGAGFSGIGAAIRLIDAGITDFIILEGEDDIGGTWRDNTYPGVAVDIPLIYSFAFAQNAHATRFFPPGGEIKDYADRCVEHYGLRDYIRFGRHVRQAEFDEARHQWTVDVEGETPITTRFLVSATGIFTEPRPPGIAGVEEFGGHTIHTAAWDHEHDLTGDRVAVIGTGASALQVIPEIARKVRELHVYQRTPIWVLPKVDFTIPASVRKLFARVPATQKLVRMVTNALIETFFVTAAVHYQRVPLLVRIAEATGRRHLRRQVRDPELRDKLQPRYGFGCKRPSMSNSYLRTFEKPGVELVTEPIERVTPTGIRTADGTHREIDTLVLATGFRTSERGNIPTFPVYGQDGVELGEFWQTNRLQAYEGISVPNMPNFWLMFGPYAFSGASYFTLIDAASSHLVRCVKESRRREATFMAVRQEAHDRYFSRMLHRVSRSIFTNGCAGSNSYYFDERGDTPLLRPNSTIESWLRSRTFDLDDYTYATLERASVDA</sequence>
<dbReference type="AlphaFoldDB" id="A0A838A927"/>
<accession>A0A838A927</accession>
<dbReference type="SUPFAM" id="SSF51905">
    <property type="entry name" value="FAD/NAD(P)-binding domain"/>
    <property type="match status" value="1"/>
</dbReference>
<dbReference type="InterPro" id="IPR051209">
    <property type="entry name" value="FAD-bind_Monooxygenase_sf"/>
</dbReference>
<dbReference type="PANTHER" id="PTHR42877:SF4">
    <property type="entry name" value="FAD_NAD(P)-BINDING DOMAIN-CONTAINING PROTEIN-RELATED"/>
    <property type="match status" value="1"/>
</dbReference>
<dbReference type="RefSeq" id="WP_180891937.1">
    <property type="nucleotide sequence ID" value="NZ_JACCKD010000002.1"/>
</dbReference>
<proteinExistence type="predicted"/>
<comment type="caution">
    <text evidence="1">The sequence shown here is derived from an EMBL/GenBank/DDBJ whole genome shotgun (WGS) entry which is preliminary data.</text>
</comment>
<dbReference type="EMBL" id="JACCKD010000002">
    <property type="protein sequence ID" value="MBA0125091.1"/>
    <property type="molecule type" value="Genomic_DNA"/>
</dbReference>
<dbReference type="Pfam" id="PF13738">
    <property type="entry name" value="Pyr_redox_3"/>
    <property type="match status" value="1"/>
</dbReference>